<dbReference type="STRING" id="857290.HMPREF9156_01228"/>
<dbReference type="InterPro" id="IPR030127">
    <property type="entry name" value="MTSS1/MTSS2"/>
</dbReference>
<feature type="compositionally biased region" description="Low complexity" evidence="1">
    <location>
        <begin position="1"/>
        <end position="38"/>
    </location>
</feature>
<dbReference type="AlphaFoldDB" id="J0DEL4"/>
<dbReference type="EMBL" id="AGZS01000006">
    <property type="protein sequence ID" value="EJD64733.1"/>
    <property type="molecule type" value="Genomic_DNA"/>
</dbReference>
<protein>
    <recommendedName>
        <fullName evidence="5">DUF805 domain-containing protein</fullName>
    </recommendedName>
</protein>
<dbReference type="GO" id="GO:0003779">
    <property type="term" value="F:actin binding"/>
    <property type="evidence" value="ECO:0007669"/>
    <property type="project" value="InterPro"/>
</dbReference>
<dbReference type="eggNOG" id="COG3152">
    <property type="taxonomic scope" value="Bacteria"/>
</dbReference>
<evidence type="ECO:0008006" key="5">
    <source>
        <dbReference type="Google" id="ProtNLM"/>
    </source>
</evidence>
<evidence type="ECO:0000313" key="3">
    <source>
        <dbReference type="EMBL" id="EJD64733.1"/>
    </source>
</evidence>
<dbReference type="Pfam" id="PF05656">
    <property type="entry name" value="DUF805"/>
    <property type="match status" value="1"/>
</dbReference>
<dbReference type="OrthoDB" id="9812349at2"/>
<evidence type="ECO:0000256" key="1">
    <source>
        <dbReference type="SAM" id="MobiDB-lite"/>
    </source>
</evidence>
<dbReference type="Proteomes" id="UP000006415">
    <property type="component" value="Unassembled WGS sequence"/>
</dbReference>
<gene>
    <name evidence="3" type="ORF">HMPREF9156_01228</name>
</gene>
<name>J0DEL4_9BIFI</name>
<keyword evidence="2" id="KW-1133">Transmembrane helix</keyword>
<reference evidence="3 4" key="1">
    <citation type="submission" date="2012-01" db="EMBL/GenBank/DDBJ databases">
        <title>The Genome Sequence of Scardovia wiggsiae F0424.</title>
        <authorList>
            <consortium name="The Broad Institute Genome Sequencing Platform"/>
            <person name="Earl A."/>
            <person name="Ward D."/>
            <person name="Feldgarden M."/>
            <person name="Gevers D."/>
            <person name="Izard J."/>
            <person name="Ganesan A."/>
            <person name="Baranova O.V."/>
            <person name="Blanton J.M."/>
            <person name="Tanner A.C."/>
            <person name="Mathney J."/>
            <person name="Dewhirst F.E."/>
            <person name="Young S.K."/>
            <person name="Zeng Q."/>
            <person name="Gargeya S."/>
            <person name="Fitzgerald M."/>
            <person name="Haas B."/>
            <person name="Abouelleil A."/>
            <person name="Alvarado L."/>
            <person name="Arachchi H.M."/>
            <person name="Berlin A."/>
            <person name="Chapman S.B."/>
            <person name="Gearin G."/>
            <person name="Goldberg J."/>
            <person name="Griggs A."/>
            <person name="Gujja S."/>
            <person name="Hansen M."/>
            <person name="Heiman D."/>
            <person name="Howarth C."/>
            <person name="Larimer J."/>
            <person name="Lui A."/>
            <person name="MacDonald P.J.P."/>
            <person name="McCowen C."/>
            <person name="Montmayeur A."/>
            <person name="Murphy C."/>
            <person name="Neiman D."/>
            <person name="Pearson M."/>
            <person name="Priest M."/>
            <person name="Roberts A."/>
            <person name="Saif S."/>
            <person name="Shea T."/>
            <person name="Sisk P."/>
            <person name="Stolte C."/>
            <person name="Sykes S."/>
            <person name="Wortman J."/>
            <person name="Nusbaum C."/>
            <person name="Birren B."/>
        </authorList>
    </citation>
    <scope>NUCLEOTIDE SEQUENCE [LARGE SCALE GENOMIC DNA]</scope>
    <source>
        <strain evidence="3 4">F0424</strain>
    </source>
</reference>
<dbReference type="GO" id="GO:0009898">
    <property type="term" value="C:cytoplasmic side of plasma membrane"/>
    <property type="evidence" value="ECO:0007669"/>
    <property type="project" value="TreeGrafter"/>
</dbReference>
<dbReference type="GO" id="GO:0015629">
    <property type="term" value="C:actin cytoskeleton"/>
    <property type="evidence" value="ECO:0007669"/>
    <property type="project" value="TreeGrafter"/>
</dbReference>
<keyword evidence="2" id="KW-0812">Transmembrane</keyword>
<keyword evidence="2" id="KW-0472">Membrane</keyword>
<keyword evidence="4" id="KW-1185">Reference proteome</keyword>
<dbReference type="PANTHER" id="PTHR15708">
    <property type="entry name" value="ACTIN BUNDLING/MISSING IN METASTASIS-RELATED"/>
    <property type="match status" value="1"/>
</dbReference>
<evidence type="ECO:0000313" key="4">
    <source>
        <dbReference type="Proteomes" id="UP000006415"/>
    </source>
</evidence>
<feature type="compositionally biased region" description="Low complexity" evidence="1">
    <location>
        <begin position="319"/>
        <end position="376"/>
    </location>
</feature>
<accession>J0DEL4</accession>
<feature type="transmembrane region" description="Helical" evidence="2">
    <location>
        <begin position="218"/>
        <end position="249"/>
    </location>
</feature>
<evidence type="ECO:0000256" key="2">
    <source>
        <dbReference type="SAM" id="Phobius"/>
    </source>
</evidence>
<dbReference type="RefSeq" id="WP_007148291.1">
    <property type="nucleotide sequence ID" value="NZ_AKCI01000001.1"/>
</dbReference>
<dbReference type="InterPro" id="IPR008523">
    <property type="entry name" value="DUF805"/>
</dbReference>
<organism evidence="3 4">
    <name type="scientific">Scardovia wiggsiae F0424</name>
    <dbReference type="NCBI Taxonomy" id="857290"/>
    <lineage>
        <taxon>Bacteria</taxon>
        <taxon>Bacillati</taxon>
        <taxon>Actinomycetota</taxon>
        <taxon>Actinomycetes</taxon>
        <taxon>Bifidobacteriales</taxon>
        <taxon>Bifidobacteriaceae</taxon>
        <taxon>Scardovia</taxon>
    </lineage>
</organism>
<dbReference type="GO" id="GO:0061024">
    <property type="term" value="P:membrane organization"/>
    <property type="evidence" value="ECO:0007669"/>
    <property type="project" value="TreeGrafter"/>
</dbReference>
<feature type="compositionally biased region" description="Polar residues" evidence="1">
    <location>
        <begin position="377"/>
        <end position="412"/>
    </location>
</feature>
<dbReference type="GO" id="GO:0030031">
    <property type="term" value="P:cell projection assembly"/>
    <property type="evidence" value="ECO:0007669"/>
    <property type="project" value="TreeGrafter"/>
</dbReference>
<dbReference type="HOGENOM" id="CLU_667122_0_0_11"/>
<feature type="transmembrane region" description="Helical" evidence="2">
    <location>
        <begin position="103"/>
        <end position="125"/>
    </location>
</feature>
<proteinExistence type="predicted"/>
<dbReference type="PANTHER" id="PTHR15708:SF4">
    <property type="entry name" value="FI21477P1-RELATED"/>
    <property type="match status" value="1"/>
</dbReference>
<dbReference type="GO" id="GO:0005543">
    <property type="term" value="F:phospholipid binding"/>
    <property type="evidence" value="ECO:0007669"/>
    <property type="project" value="TreeGrafter"/>
</dbReference>
<feature type="region of interest" description="Disordered" evidence="1">
    <location>
        <begin position="319"/>
        <end position="412"/>
    </location>
</feature>
<feature type="transmembrane region" description="Helical" evidence="2">
    <location>
        <begin position="137"/>
        <end position="157"/>
    </location>
</feature>
<sequence>MTYQQPDGQQPYGQPSYGQQPYGQPSYAQQPQQNTGTGTNTGAGAPGASQPGYPSNYNYNTYIPPKAEPALGLPWYGIPFPKAVARFFKKYATFSGRASRSEYWFIVLFNILVSFAWWMIISIIASTMTPNYDYTSLGVLGLGGIMLYGIYLLAILVPNLALTVRRLHDSNHSGWWLLGYWCAEIILGIIIFIITINTLASILGYYGYAHSIDVTAPFIASMLGFTGNTAIVGLLLFALRIAYIVFMCLPSKAEGQRFDKPEDNPQYFLAHAQAAGSPAGAQAGYGQQAYQPAAGQQSFQQPAGNQAQYGYQGYGQNFGQQAAQRQQPAQQQGQQGFSGFSPQQPQASASQAQASQPSQAPSPSSQQVSAPSPLSSTAQPSQNQYGQPSSTGPNTDTGSGQTADPDAESSQQ</sequence>
<feature type="region of interest" description="Disordered" evidence="1">
    <location>
        <begin position="293"/>
        <end position="312"/>
    </location>
</feature>
<feature type="region of interest" description="Disordered" evidence="1">
    <location>
        <begin position="1"/>
        <end position="50"/>
    </location>
</feature>
<comment type="caution">
    <text evidence="3">The sequence shown here is derived from an EMBL/GenBank/DDBJ whole genome shotgun (WGS) entry which is preliminary data.</text>
</comment>
<feature type="transmembrane region" description="Helical" evidence="2">
    <location>
        <begin position="178"/>
        <end position="206"/>
    </location>
</feature>